<gene>
    <name evidence="2" type="ORF">GCM10009535_11740</name>
</gene>
<reference evidence="3" key="1">
    <citation type="journal article" date="2019" name="Int. J. Syst. Evol. Microbiol.">
        <title>The Global Catalogue of Microorganisms (GCM) 10K type strain sequencing project: providing services to taxonomists for standard genome sequencing and annotation.</title>
        <authorList>
            <consortium name="The Broad Institute Genomics Platform"/>
            <consortium name="The Broad Institute Genome Sequencing Center for Infectious Disease"/>
            <person name="Wu L."/>
            <person name="Ma J."/>
        </authorList>
    </citation>
    <scope>NUCLEOTIDE SEQUENCE [LARGE SCALE GENOMIC DNA]</scope>
    <source>
        <strain evidence="3">JCM 10367</strain>
    </source>
</reference>
<evidence type="ECO:0000313" key="2">
    <source>
        <dbReference type="EMBL" id="GAA0637091.1"/>
    </source>
</evidence>
<accession>A0ABP3SFZ6</accession>
<feature type="region of interest" description="Disordered" evidence="1">
    <location>
        <begin position="1"/>
        <end position="29"/>
    </location>
</feature>
<comment type="caution">
    <text evidence="2">The sequence shown here is derived from an EMBL/GenBank/DDBJ whole genome shotgun (WGS) entry which is preliminary data.</text>
</comment>
<name>A0ABP3SFZ6_9ACTN</name>
<evidence type="ECO:0000256" key="1">
    <source>
        <dbReference type="SAM" id="MobiDB-lite"/>
    </source>
</evidence>
<dbReference type="RefSeq" id="WP_343998277.1">
    <property type="nucleotide sequence ID" value="NZ_BAAAGU010000009.1"/>
</dbReference>
<organism evidence="2 3">
    <name type="scientific">Streptomyces thermocarboxydovorans</name>
    <dbReference type="NCBI Taxonomy" id="59298"/>
    <lineage>
        <taxon>Bacteria</taxon>
        <taxon>Bacillati</taxon>
        <taxon>Actinomycetota</taxon>
        <taxon>Actinomycetes</taxon>
        <taxon>Kitasatosporales</taxon>
        <taxon>Streptomycetaceae</taxon>
        <taxon>Streptomyces</taxon>
    </lineage>
</organism>
<proteinExistence type="predicted"/>
<protein>
    <submittedName>
        <fullName evidence="2">Uncharacterized protein</fullName>
    </submittedName>
</protein>
<sequence>MDERRDPQAPAGRRPPPPVAAAASRLSPPQEAWQRYVDHTLNVCDTCRGVDGPPCQQAEDLYAAWREVADAAMDRVWHT</sequence>
<evidence type="ECO:0000313" key="3">
    <source>
        <dbReference type="Proteomes" id="UP001500724"/>
    </source>
</evidence>
<dbReference type="Proteomes" id="UP001500724">
    <property type="component" value="Unassembled WGS sequence"/>
</dbReference>
<dbReference type="EMBL" id="BAAAGU010000009">
    <property type="protein sequence ID" value="GAA0637091.1"/>
    <property type="molecule type" value="Genomic_DNA"/>
</dbReference>
<keyword evidence="3" id="KW-1185">Reference proteome</keyword>
<feature type="compositionally biased region" description="Low complexity" evidence="1">
    <location>
        <begin position="20"/>
        <end position="29"/>
    </location>
</feature>